<feature type="transmembrane region" description="Helical" evidence="1">
    <location>
        <begin position="945"/>
        <end position="963"/>
    </location>
</feature>
<feature type="transmembrane region" description="Helical" evidence="1">
    <location>
        <begin position="330"/>
        <end position="349"/>
    </location>
</feature>
<feature type="transmembrane region" description="Helical" evidence="1">
    <location>
        <begin position="356"/>
        <end position="376"/>
    </location>
</feature>
<dbReference type="InterPro" id="IPR027463">
    <property type="entry name" value="AcrB_DN_DC_subdom"/>
</dbReference>
<dbReference type="GO" id="GO:0042910">
    <property type="term" value="F:xenobiotic transmembrane transporter activity"/>
    <property type="evidence" value="ECO:0007669"/>
    <property type="project" value="TreeGrafter"/>
</dbReference>
<keyword evidence="3" id="KW-1185">Reference proteome</keyword>
<feature type="transmembrane region" description="Helical" evidence="1">
    <location>
        <begin position="870"/>
        <end position="892"/>
    </location>
</feature>
<dbReference type="PANTHER" id="PTHR32063">
    <property type="match status" value="1"/>
</dbReference>
<dbReference type="Gene3D" id="3.30.70.1430">
    <property type="entry name" value="Multidrug efflux transporter AcrB pore domain"/>
    <property type="match status" value="2"/>
</dbReference>
<dbReference type="Gene3D" id="3.30.70.1320">
    <property type="entry name" value="Multidrug efflux transporter AcrB pore domain like"/>
    <property type="match status" value="1"/>
</dbReference>
<keyword evidence="1" id="KW-1133">Transmembrane helix</keyword>
<organism evidence="2 3">
    <name type="scientific">Macrococcus bovicus</name>
    <dbReference type="NCBI Taxonomy" id="69968"/>
    <lineage>
        <taxon>Bacteria</taxon>
        <taxon>Bacillati</taxon>
        <taxon>Bacillota</taxon>
        <taxon>Bacilli</taxon>
        <taxon>Bacillales</taxon>
        <taxon>Staphylococcaceae</taxon>
        <taxon>Macrococcus</taxon>
    </lineage>
</organism>
<gene>
    <name evidence="2" type="ORF">ERX55_05440</name>
</gene>
<dbReference type="SUPFAM" id="SSF82693">
    <property type="entry name" value="Multidrug efflux transporter AcrB pore domain, PN1, PN2, PC1 and PC2 subdomains"/>
    <property type="match status" value="3"/>
</dbReference>
<dbReference type="InterPro" id="IPR001036">
    <property type="entry name" value="Acrflvin-R"/>
</dbReference>
<feature type="transmembrane region" description="Helical" evidence="1">
    <location>
        <begin position="513"/>
        <end position="538"/>
    </location>
</feature>
<name>A0A4R6C008_9STAP</name>
<dbReference type="OrthoDB" id="9757876at2"/>
<feature type="transmembrane region" description="Helical" evidence="1">
    <location>
        <begin position="844"/>
        <end position="863"/>
    </location>
</feature>
<dbReference type="EMBL" id="SCWF01000004">
    <property type="protein sequence ID" value="TDM14381.1"/>
    <property type="molecule type" value="Genomic_DNA"/>
</dbReference>
<sequence length="1004" mass="109326">MNLIKLSIKRPVMTTITMLLVLILGVISLTRIPLKLIPDINPPVAVVVTSYPNAGPEEVQQKVSAPLEQELSTLQGLDEISTQSQEGSSLILLKLDWNTSVKDIETDVLQKIGNVNLPDDAAKPRFLKFDPSQLPVIQFGLSSDMPVNEFNERVESLTEELKRIDGVASVDTNGGLTKEVAITVNPDKLKKTGLTFSQLAKLIASQDISLAGTNIVQDDRVISTRVLSDVRSLDQLKELPLAAVMNEEVRLKDVATVKEQTVQPKSITRAAGQPAVLVNVLEMSNADTTQVANDFQKTLKDKLDSPVYKNIEATVLFSQGDYINRSIQSIGTALLLGALFAMAVLFLFLRNIRSPLIIAVAIPYSVIFTFVLMFFSGFTLNILTLGGLALGVGMLVDNAIVVIENINRHLSMGRNPKEAAYAGAREVAGAITGSTLTTVVVFLPVVFISGIIGDIFKEFSATIAFSLIASLVVALTVVPMLASRFLKNPKAIGQPAYQKVIGRLLEGALQHKALTLMSVLALIVLSIFSLLRAGMIFLPETDEGFMTVNVDMGNGVEKSVTRDALKEMTVYLEREPSIDYTLSVAAVSERGGVTGQTSDNKGTIYIKMKPLNDRDISTSEVSDKVRPELQKIARTYEKEAEVNLQNSSSTGTDAKTYTFNLSHPSRQLLLKDEKKLTSALRDINGVVAVQNNLMETTKEQVIVLDRAKLAEKQLNASEVATEISTLMRGQFLFTMTLNDQLEDVSLRMPAQILENQLDDIMIGKNNEKTVTLKEVSKTVKMDSPVKIETIDKNPAIQYTLDLKSGTSTSEVRQAVDQAAEKLDDETELTASGDQALIDDSKDDLILALVLAVLLVYFVMAAQFESFKYPFIILMTVPLTIIGIALSMLLTHIPLSLSVMIGMLVLIGIVVNNGIVLVDFINQRRRTGLSKLDAVTESVALRTRPILMTALTTILGLIPVALGLGDGGEINQPMGIVVIGGLLFSTFLTLIIIPLVYLLLDTITE</sequence>
<dbReference type="PANTHER" id="PTHR32063:SF0">
    <property type="entry name" value="SWARMING MOTILITY PROTEIN SWRC"/>
    <property type="match status" value="1"/>
</dbReference>
<comment type="caution">
    <text evidence="2">The sequence shown here is derived from an EMBL/GenBank/DDBJ whole genome shotgun (WGS) entry which is preliminary data.</text>
</comment>
<dbReference type="GO" id="GO:0005886">
    <property type="term" value="C:plasma membrane"/>
    <property type="evidence" value="ECO:0007669"/>
    <property type="project" value="TreeGrafter"/>
</dbReference>
<feature type="transmembrane region" description="Helical" evidence="1">
    <location>
        <begin position="12"/>
        <end position="34"/>
    </location>
</feature>
<dbReference type="Gene3D" id="3.30.2090.10">
    <property type="entry name" value="Multidrug efflux transporter AcrB TolC docking domain, DN and DC subdomains"/>
    <property type="match status" value="2"/>
</dbReference>
<dbReference type="Proteomes" id="UP000294843">
    <property type="component" value="Unassembled WGS sequence"/>
</dbReference>
<reference evidence="2 3" key="1">
    <citation type="submission" date="2019-01" db="EMBL/GenBank/DDBJ databases">
        <title>Draft genome sequences of the type strains of six Macrococcus species.</title>
        <authorList>
            <person name="Mazhar S."/>
            <person name="Altermann E."/>
            <person name="Hill C."/>
            <person name="Mcauliffe O."/>
        </authorList>
    </citation>
    <scope>NUCLEOTIDE SEQUENCE [LARGE SCALE GENOMIC DNA]</scope>
    <source>
        <strain evidence="2 3">ATCC 51825</strain>
    </source>
</reference>
<keyword evidence="1" id="KW-0812">Transmembrane</keyword>
<feature type="transmembrane region" description="Helical" evidence="1">
    <location>
        <begin position="459"/>
        <end position="482"/>
    </location>
</feature>
<dbReference type="Pfam" id="PF00873">
    <property type="entry name" value="ACR_tran"/>
    <property type="match status" value="1"/>
</dbReference>
<feature type="transmembrane region" description="Helical" evidence="1">
    <location>
        <begin position="427"/>
        <end position="453"/>
    </location>
</feature>
<protein>
    <submittedName>
        <fullName evidence="2">Efflux RND transporter permease subunit</fullName>
    </submittedName>
</protein>
<evidence type="ECO:0000256" key="1">
    <source>
        <dbReference type="SAM" id="Phobius"/>
    </source>
</evidence>
<feature type="transmembrane region" description="Helical" evidence="1">
    <location>
        <begin position="382"/>
        <end position="406"/>
    </location>
</feature>
<proteinExistence type="predicted"/>
<keyword evidence="1" id="KW-0472">Membrane</keyword>
<feature type="transmembrane region" description="Helical" evidence="1">
    <location>
        <begin position="898"/>
        <end position="920"/>
    </location>
</feature>
<feature type="transmembrane region" description="Helical" evidence="1">
    <location>
        <begin position="975"/>
        <end position="999"/>
    </location>
</feature>
<dbReference type="SUPFAM" id="SSF82714">
    <property type="entry name" value="Multidrug efflux transporter AcrB TolC docking domain, DN and DC subdomains"/>
    <property type="match status" value="2"/>
</dbReference>
<dbReference type="Gene3D" id="3.30.70.1440">
    <property type="entry name" value="Multidrug efflux transporter AcrB pore domain"/>
    <property type="match status" value="1"/>
</dbReference>
<evidence type="ECO:0000313" key="2">
    <source>
        <dbReference type="EMBL" id="TDM14381.1"/>
    </source>
</evidence>
<dbReference type="SUPFAM" id="SSF82866">
    <property type="entry name" value="Multidrug efflux transporter AcrB transmembrane domain"/>
    <property type="match status" value="2"/>
</dbReference>
<evidence type="ECO:0000313" key="3">
    <source>
        <dbReference type="Proteomes" id="UP000294843"/>
    </source>
</evidence>
<dbReference type="AlphaFoldDB" id="A0A4R6C008"/>
<accession>A0A4R6C008</accession>
<dbReference type="Gene3D" id="1.20.1640.10">
    <property type="entry name" value="Multidrug efflux transporter AcrB transmembrane domain"/>
    <property type="match status" value="2"/>
</dbReference>
<dbReference type="PRINTS" id="PR00702">
    <property type="entry name" value="ACRIFLAVINRP"/>
</dbReference>
<dbReference type="RefSeq" id="WP_133451569.1">
    <property type="nucleotide sequence ID" value="NZ_SCWF01000004.1"/>
</dbReference>